<dbReference type="GO" id="GO:0009295">
    <property type="term" value="C:nucleoid"/>
    <property type="evidence" value="ECO:0007669"/>
    <property type="project" value="UniProtKB-SubCell"/>
</dbReference>
<dbReference type="Pfam" id="PF02381">
    <property type="entry name" value="MraZ"/>
    <property type="match status" value="2"/>
</dbReference>
<evidence type="ECO:0000313" key="10">
    <source>
        <dbReference type="Proteomes" id="UP000025061"/>
    </source>
</evidence>
<dbReference type="InterPro" id="IPR037914">
    <property type="entry name" value="SpoVT-AbrB_sf"/>
</dbReference>
<feature type="domain" description="SpoVT-AbrB" evidence="8">
    <location>
        <begin position="80"/>
        <end position="123"/>
    </location>
</feature>
<evidence type="ECO:0000256" key="7">
    <source>
        <dbReference type="HAMAP-Rule" id="MF_01008"/>
    </source>
</evidence>
<dbReference type="InterPro" id="IPR038619">
    <property type="entry name" value="MraZ_sf"/>
</dbReference>
<keyword evidence="4 7" id="KW-0805">Transcription regulation</keyword>
<dbReference type="HAMAP" id="MF_01008">
    <property type="entry name" value="MraZ"/>
    <property type="match status" value="1"/>
</dbReference>
<dbReference type="PROSITE" id="PS51740">
    <property type="entry name" value="SPOVT_ABRB"/>
    <property type="match status" value="2"/>
</dbReference>
<gene>
    <name evidence="7" type="primary">mraZ</name>
    <name evidence="9" type="ORF">HHI_09392</name>
</gene>
<evidence type="ECO:0000256" key="1">
    <source>
        <dbReference type="ARBA" id="ARBA00013860"/>
    </source>
</evidence>
<dbReference type="SUPFAM" id="SSF89447">
    <property type="entry name" value="AbrB/MazE/MraZ-like"/>
    <property type="match status" value="1"/>
</dbReference>
<evidence type="ECO:0000313" key="9">
    <source>
        <dbReference type="EMBL" id="KCZ93599.1"/>
    </source>
</evidence>
<dbReference type="PATRIC" id="fig|1280951.3.peg.1894"/>
<organism evidence="9 10">
    <name type="scientific">Hyphomonas hirschiana VP5</name>
    <dbReference type="NCBI Taxonomy" id="1280951"/>
    <lineage>
        <taxon>Bacteria</taxon>
        <taxon>Pseudomonadati</taxon>
        <taxon>Pseudomonadota</taxon>
        <taxon>Alphaproteobacteria</taxon>
        <taxon>Hyphomonadales</taxon>
        <taxon>Hyphomonadaceae</taxon>
        <taxon>Hyphomonas</taxon>
    </lineage>
</organism>
<dbReference type="CDD" id="cd16321">
    <property type="entry name" value="MraZ_C"/>
    <property type="match status" value="1"/>
</dbReference>
<dbReference type="PANTHER" id="PTHR34701">
    <property type="entry name" value="TRANSCRIPTIONAL REGULATOR MRAZ"/>
    <property type="match status" value="1"/>
</dbReference>
<name>A0A059FSG5_9PROT</name>
<evidence type="ECO:0000256" key="6">
    <source>
        <dbReference type="ARBA" id="ARBA00023163"/>
    </source>
</evidence>
<sequence>MFVSTYEGAIDAKGRVSIPAPFRAALGGSSRVFVWQAPDGSGALEGGGEELMELYRETLAELPLQSPIREAIVTCIIAASAELKIDDTGRVKLPEDLCEAGELSGKIKFSGQMDSFRIWNPERFSLHQMRMRSIVTAPETLDAFASAYNRVRQRRMAAGRGGEGS</sequence>
<dbReference type="CDD" id="cd16320">
    <property type="entry name" value="MraZ_N"/>
    <property type="match status" value="1"/>
</dbReference>
<feature type="domain" description="SpoVT-AbrB" evidence="8">
    <location>
        <begin position="5"/>
        <end position="51"/>
    </location>
</feature>
<proteinExistence type="inferred from homology"/>
<evidence type="ECO:0000256" key="2">
    <source>
        <dbReference type="ARBA" id="ARBA00022490"/>
    </source>
</evidence>
<evidence type="ECO:0000256" key="5">
    <source>
        <dbReference type="ARBA" id="ARBA00023125"/>
    </source>
</evidence>
<dbReference type="InterPro" id="IPR020603">
    <property type="entry name" value="MraZ_dom"/>
</dbReference>
<comment type="subunit">
    <text evidence="7">Forms oligomers.</text>
</comment>
<dbReference type="SMR" id="A0A059FSG5"/>
<evidence type="ECO:0000256" key="3">
    <source>
        <dbReference type="ARBA" id="ARBA00022737"/>
    </source>
</evidence>
<comment type="subcellular location">
    <subcellularLocation>
        <location evidence="7">Cytoplasm</location>
        <location evidence="7">Nucleoid</location>
    </subcellularLocation>
</comment>
<evidence type="ECO:0000259" key="8">
    <source>
        <dbReference type="PROSITE" id="PS51740"/>
    </source>
</evidence>
<accession>A0A059FSG5</accession>
<dbReference type="RefSeq" id="WP_011648007.1">
    <property type="nucleotide sequence ID" value="NZ_ARYI01000007.1"/>
</dbReference>
<keyword evidence="5 7" id="KW-0238">DNA-binding</keyword>
<comment type="similarity">
    <text evidence="7">Belongs to the MraZ family.</text>
</comment>
<dbReference type="EMBL" id="ARYI01000007">
    <property type="protein sequence ID" value="KCZ93599.1"/>
    <property type="molecule type" value="Genomic_DNA"/>
</dbReference>
<dbReference type="Proteomes" id="UP000025061">
    <property type="component" value="Unassembled WGS sequence"/>
</dbReference>
<dbReference type="GO" id="GO:0005737">
    <property type="term" value="C:cytoplasm"/>
    <property type="evidence" value="ECO:0007669"/>
    <property type="project" value="UniProtKB-UniRule"/>
</dbReference>
<keyword evidence="2 7" id="KW-0963">Cytoplasm</keyword>
<dbReference type="GO" id="GO:0000976">
    <property type="term" value="F:transcription cis-regulatory region binding"/>
    <property type="evidence" value="ECO:0007669"/>
    <property type="project" value="TreeGrafter"/>
</dbReference>
<evidence type="ECO:0000256" key="4">
    <source>
        <dbReference type="ARBA" id="ARBA00023015"/>
    </source>
</evidence>
<dbReference type="InterPro" id="IPR035642">
    <property type="entry name" value="MraZ_N"/>
</dbReference>
<dbReference type="PANTHER" id="PTHR34701:SF1">
    <property type="entry name" value="TRANSCRIPTIONAL REGULATOR MRAZ"/>
    <property type="match status" value="1"/>
</dbReference>
<dbReference type="InterPro" id="IPR035644">
    <property type="entry name" value="MraZ_C"/>
</dbReference>
<reference evidence="9 10" key="1">
    <citation type="submission" date="2013-04" db="EMBL/GenBank/DDBJ databases">
        <title>Hyphomonas hirschiana VP5 Genome Sequencing.</title>
        <authorList>
            <person name="Lai Q."/>
            <person name="Shao Z."/>
        </authorList>
    </citation>
    <scope>NUCLEOTIDE SEQUENCE [LARGE SCALE GENOMIC DNA]</scope>
    <source>
        <strain evidence="9 10">VP5</strain>
    </source>
</reference>
<keyword evidence="6 7" id="KW-0804">Transcription</keyword>
<dbReference type="GO" id="GO:0003700">
    <property type="term" value="F:DNA-binding transcription factor activity"/>
    <property type="evidence" value="ECO:0007669"/>
    <property type="project" value="UniProtKB-UniRule"/>
</dbReference>
<dbReference type="Gene3D" id="3.40.1550.20">
    <property type="entry name" value="Transcriptional regulator MraZ domain"/>
    <property type="match status" value="1"/>
</dbReference>
<comment type="caution">
    <text evidence="9">The sequence shown here is derived from an EMBL/GenBank/DDBJ whole genome shotgun (WGS) entry which is preliminary data.</text>
</comment>
<keyword evidence="10" id="KW-1185">Reference proteome</keyword>
<dbReference type="GO" id="GO:2000143">
    <property type="term" value="P:negative regulation of DNA-templated transcription initiation"/>
    <property type="evidence" value="ECO:0007669"/>
    <property type="project" value="TreeGrafter"/>
</dbReference>
<keyword evidence="3" id="KW-0677">Repeat</keyword>
<dbReference type="AlphaFoldDB" id="A0A059FSG5"/>
<dbReference type="InterPro" id="IPR007159">
    <property type="entry name" value="SpoVT-AbrB_dom"/>
</dbReference>
<protein>
    <recommendedName>
        <fullName evidence="1 7">Transcriptional regulator MraZ</fullName>
    </recommendedName>
</protein>
<dbReference type="InterPro" id="IPR003444">
    <property type="entry name" value="MraZ"/>
</dbReference>